<evidence type="ECO:0000313" key="6">
    <source>
        <dbReference type="EMBL" id="ROW11742.1"/>
    </source>
</evidence>
<evidence type="ECO:0000256" key="1">
    <source>
        <dbReference type="ARBA" id="ARBA00010111"/>
    </source>
</evidence>
<protein>
    <recommendedName>
        <fullName evidence="4">Large ribosomal subunit protein bL34m</fullName>
    </recommendedName>
</protein>
<organism evidence="6 7">
    <name type="scientific">Cytospora leucostoma</name>
    <dbReference type="NCBI Taxonomy" id="1230097"/>
    <lineage>
        <taxon>Eukaryota</taxon>
        <taxon>Fungi</taxon>
        <taxon>Dikarya</taxon>
        <taxon>Ascomycota</taxon>
        <taxon>Pezizomycotina</taxon>
        <taxon>Sordariomycetes</taxon>
        <taxon>Sordariomycetidae</taxon>
        <taxon>Diaporthales</taxon>
        <taxon>Cytosporaceae</taxon>
        <taxon>Cytospora</taxon>
    </lineage>
</organism>
<dbReference type="PANTHER" id="PTHR14503">
    <property type="entry name" value="MITOCHONDRIAL RIBOSOMAL PROTEIN 34 FAMILY MEMBER"/>
    <property type="match status" value="1"/>
</dbReference>
<name>A0A423X749_9PEZI</name>
<dbReference type="AlphaFoldDB" id="A0A423X749"/>
<keyword evidence="3" id="KW-0687">Ribonucleoprotein</keyword>
<dbReference type="EMBL" id="LKEB01000026">
    <property type="protein sequence ID" value="ROW11742.1"/>
    <property type="molecule type" value="Genomic_DNA"/>
</dbReference>
<evidence type="ECO:0000256" key="2">
    <source>
        <dbReference type="ARBA" id="ARBA00022980"/>
    </source>
</evidence>
<accession>A0A423X749</accession>
<dbReference type="FunFam" id="1.10.287.3980:FF:000001">
    <property type="entry name" value="Mitochondrial ribosomal protein L34"/>
    <property type="match status" value="1"/>
</dbReference>
<dbReference type="NCBIfam" id="TIGR01030">
    <property type="entry name" value="rpmH_bact"/>
    <property type="match status" value="1"/>
</dbReference>
<dbReference type="GO" id="GO:0005762">
    <property type="term" value="C:mitochondrial large ribosomal subunit"/>
    <property type="evidence" value="ECO:0007669"/>
    <property type="project" value="TreeGrafter"/>
</dbReference>
<dbReference type="Pfam" id="PF00468">
    <property type="entry name" value="Ribosomal_L34"/>
    <property type="match status" value="1"/>
</dbReference>
<dbReference type="OrthoDB" id="431691at2759"/>
<dbReference type="GO" id="GO:0003735">
    <property type="term" value="F:structural constituent of ribosome"/>
    <property type="evidence" value="ECO:0007669"/>
    <property type="project" value="InterPro"/>
</dbReference>
<comment type="similarity">
    <text evidence="1">Belongs to the bacterial ribosomal protein bL34 family.</text>
</comment>
<gene>
    <name evidence="6" type="ORF">VPNG_05658</name>
</gene>
<keyword evidence="2" id="KW-0689">Ribosomal protein</keyword>
<keyword evidence="7" id="KW-1185">Reference proteome</keyword>
<evidence type="ECO:0000256" key="3">
    <source>
        <dbReference type="ARBA" id="ARBA00023274"/>
    </source>
</evidence>
<evidence type="ECO:0000256" key="4">
    <source>
        <dbReference type="ARBA" id="ARBA00035274"/>
    </source>
</evidence>
<dbReference type="PANTHER" id="PTHR14503:SF4">
    <property type="entry name" value="LARGE RIBOSOMAL SUBUNIT PROTEIN BL34M"/>
    <property type="match status" value="1"/>
</dbReference>
<dbReference type="STRING" id="1230097.A0A423X749"/>
<sequence>MSRLFAQSALRAAIRDAARQPASTTRSFSSLPSLRPSTSMPSSIFARRTAGLLPTGFTPAPTAMTAAAAVSLGDAASDIVPKTSITSNPALGQIRCGPRNYMNMNRPSRLIRQRRHGFLSRMKTKNGRKMLLRRRIKGRKMLSA</sequence>
<comment type="caution">
    <text evidence="6">The sequence shown here is derived from an EMBL/GenBank/DDBJ whole genome shotgun (WGS) entry which is preliminary data.</text>
</comment>
<reference evidence="6 7" key="1">
    <citation type="submission" date="2015-09" db="EMBL/GenBank/DDBJ databases">
        <title>Host preference determinants of Valsa canker pathogens revealed by comparative genomics.</title>
        <authorList>
            <person name="Yin Z."/>
            <person name="Huang L."/>
        </authorList>
    </citation>
    <scope>NUCLEOTIDE SEQUENCE [LARGE SCALE GENOMIC DNA]</scope>
    <source>
        <strain evidence="6 7">SXYLt</strain>
    </source>
</reference>
<dbReference type="GO" id="GO:0006412">
    <property type="term" value="P:translation"/>
    <property type="evidence" value="ECO:0007669"/>
    <property type="project" value="InterPro"/>
</dbReference>
<dbReference type="Gene3D" id="1.10.287.3980">
    <property type="match status" value="1"/>
</dbReference>
<evidence type="ECO:0000256" key="5">
    <source>
        <dbReference type="SAM" id="MobiDB-lite"/>
    </source>
</evidence>
<feature type="compositionally biased region" description="Low complexity" evidence="5">
    <location>
        <begin position="23"/>
        <end position="40"/>
    </location>
</feature>
<evidence type="ECO:0000313" key="7">
    <source>
        <dbReference type="Proteomes" id="UP000285146"/>
    </source>
</evidence>
<dbReference type="InParanoid" id="A0A423X749"/>
<feature type="region of interest" description="Disordered" evidence="5">
    <location>
        <begin position="16"/>
        <end position="40"/>
    </location>
</feature>
<dbReference type="FunCoup" id="A0A423X749">
    <property type="interactions" value="152"/>
</dbReference>
<dbReference type="InterPro" id="IPR000271">
    <property type="entry name" value="Ribosomal_bL34"/>
</dbReference>
<proteinExistence type="inferred from homology"/>
<dbReference type="Proteomes" id="UP000285146">
    <property type="component" value="Unassembled WGS sequence"/>
</dbReference>
<dbReference type="HAMAP" id="MF_00391">
    <property type="entry name" value="Ribosomal_bL34"/>
    <property type="match status" value="1"/>
</dbReference>